<proteinExistence type="predicted"/>
<evidence type="ECO:0000313" key="1">
    <source>
        <dbReference type="EMBL" id="QUC66326.1"/>
    </source>
</evidence>
<gene>
    <name evidence="1" type="ORF">JYE49_10695</name>
</gene>
<protein>
    <submittedName>
        <fullName evidence="1">DUF5131 family protein</fullName>
    </submittedName>
</protein>
<dbReference type="Proteomes" id="UP000682782">
    <property type="component" value="Chromosome"/>
</dbReference>
<evidence type="ECO:0000313" key="2">
    <source>
        <dbReference type="Proteomes" id="UP000682782"/>
    </source>
</evidence>
<organism evidence="1 2">
    <name type="scientific">Aristaeella hokkaidonensis</name>
    <dbReference type="NCBI Taxonomy" id="3046382"/>
    <lineage>
        <taxon>Bacteria</taxon>
        <taxon>Bacillati</taxon>
        <taxon>Bacillota</taxon>
        <taxon>Clostridia</taxon>
        <taxon>Eubacteriales</taxon>
        <taxon>Aristaeellaceae</taxon>
        <taxon>Aristaeella</taxon>
    </lineage>
</organism>
<keyword evidence="2" id="KW-1185">Reference proteome</keyword>
<accession>A0AC61N700</accession>
<name>A0AC61N700_9FIRM</name>
<sequence>MSEQKYASWNPWHGCTKYSEGCRYCYVYRQDEANGSTVSSEQCRKTQNFNLPVKTKRDGTPKIASGSVVMTCFTSDFLLKDADEWRDECWKMIKARSDCMFYFFTKRIERFAECIPPDWGDGYGNVIVGCTCENQDRADFRLPIFAELPIKFKTIILGPMLGSVNLEKYLDGSICEVACSGESGINVRPLDYEWVLDVRRQCMNKGVPFQFHQTGAYFIKDGKLHRVPRRFQTSQARKAGIDYKIVDGFIPDIEAQVTL</sequence>
<dbReference type="EMBL" id="CP068393">
    <property type="protein sequence ID" value="QUC66326.1"/>
    <property type="molecule type" value="Genomic_DNA"/>
</dbReference>
<reference evidence="1" key="1">
    <citation type="submission" date="2021-01" db="EMBL/GenBank/DDBJ databases">
        <title>Complete genome sequence of Clostridiales bacterium R-7.</title>
        <authorList>
            <person name="Mahoney-Kurpe S.C."/>
            <person name="Palevich N."/>
            <person name="Koike S."/>
            <person name="Moon C.D."/>
            <person name="Attwood G.T."/>
        </authorList>
    </citation>
    <scope>NUCLEOTIDE SEQUENCE</scope>
    <source>
        <strain evidence="1">R-7</strain>
    </source>
</reference>